<accession>H1KZL7</accession>
<comment type="caution">
    <text evidence="1">The sequence shown here is derived from an EMBL/GenBank/DDBJ whole genome shotgun (WGS) entry which is preliminary data.</text>
</comment>
<dbReference type="EMBL" id="AGJL01000030">
    <property type="protein sequence ID" value="EHP85758.1"/>
    <property type="molecule type" value="Genomic_DNA"/>
</dbReference>
<dbReference type="Proteomes" id="UP000003706">
    <property type="component" value="Unassembled WGS sequence"/>
</dbReference>
<reference evidence="1 2" key="1">
    <citation type="submission" date="2011-09" db="EMBL/GenBank/DDBJ databases">
        <title>The draft genome of Methanotorris formicicus Mc-S-70.</title>
        <authorList>
            <consortium name="US DOE Joint Genome Institute (JGI-PGF)"/>
            <person name="Lucas S."/>
            <person name="Han J."/>
            <person name="Lapidus A."/>
            <person name="Cheng J.-F."/>
            <person name="Goodwin L."/>
            <person name="Pitluck S."/>
            <person name="Peters L."/>
            <person name="Land M.L."/>
            <person name="Hauser L."/>
            <person name="Sieprawska-Lupa M."/>
            <person name="Takai K."/>
            <person name="Miyazaki J."/>
            <person name="Whitman W."/>
            <person name="Woyke T.J."/>
        </authorList>
    </citation>
    <scope>NUCLEOTIDE SEQUENCE [LARGE SCALE GENOMIC DNA]</scope>
    <source>
        <strain evidence="1 2">Mc-S-70</strain>
    </source>
</reference>
<protein>
    <submittedName>
        <fullName evidence="1">Uncharacterized protein</fullName>
    </submittedName>
</protein>
<keyword evidence="2" id="KW-1185">Reference proteome</keyword>
<dbReference type="AlphaFoldDB" id="H1KZL7"/>
<proteinExistence type="predicted"/>
<evidence type="ECO:0000313" key="2">
    <source>
        <dbReference type="Proteomes" id="UP000003706"/>
    </source>
</evidence>
<organism evidence="1 2">
    <name type="scientific">Methanotorris formicicus Mc-S-70</name>
    <dbReference type="NCBI Taxonomy" id="647171"/>
    <lineage>
        <taxon>Archaea</taxon>
        <taxon>Methanobacteriati</taxon>
        <taxon>Methanobacteriota</taxon>
        <taxon>Methanomada group</taxon>
        <taxon>Methanococci</taxon>
        <taxon>Methanococcales</taxon>
        <taxon>Methanocaldococcaceae</taxon>
        <taxon>Methanotorris</taxon>
    </lineage>
</organism>
<evidence type="ECO:0000313" key="1">
    <source>
        <dbReference type="EMBL" id="EHP85758.1"/>
    </source>
</evidence>
<sequence length="62" mass="7365">MRWFLSPDVETLYLTSEKSNIGFVRFMAIVSNCIEYLRYKYGLSFYEVIKECSKELIKKGIL</sequence>
<name>H1KZL7_9EURY</name>
<gene>
    <name evidence="1" type="ORF">MetfoDRAFT_1240</name>
</gene>
<dbReference type="STRING" id="647171.MetfoDRAFT_1240"/>